<proteinExistence type="predicted"/>
<accession>A0ABM1SN16</accession>
<evidence type="ECO:0000313" key="2">
    <source>
        <dbReference type="Proteomes" id="UP000694941"/>
    </source>
</evidence>
<protein>
    <submittedName>
        <fullName evidence="3">Uncharacterized protein LOC106462146 isoform X1</fullName>
    </submittedName>
</protein>
<dbReference type="Proteomes" id="UP000694941">
    <property type="component" value="Unplaced"/>
</dbReference>
<evidence type="ECO:0000256" key="1">
    <source>
        <dbReference type="SAM" id="MobiDB-lite"/>
    </source>
</evidence>
<dbReference type="RefSeq" id="XP_022245022.1">
    <property type="nucleotide sequence ID" value="XM_022389314.1"/>
</dbReference>
<name>A0ABM1SN16_LIMPO</name>
<evidence type="ECO:0000313" key="3">
    <source>
        <dbReference type="RefSeq" id="XP_022245022.1"/>
    </source>
</evidence>
<gene>
    <name evidence="3" type="primary">LOC106462146</name>
</gene>
<dbReference type="GeneID" id="106462146"/>
<sequence length="219" mass="25025">MKHEGKRLFDPSTSRLYLYCVYLIPDKKKKILKMGLAGSKMWDEMSEESKPSTPISRKPLRILEIDPRSPSSGISRTPIQVEKTPTNSKVTSVESNATSPLERPMFHYRVIDDSRSPSSHHQRISVNACVNAGGEGKIQKNKERNTDNLDQSENEGSYDYKNESKLREDCPKPLLKTTDRTPLASRINVNSLCVRLLHQQLEEKKKPKTRGFIQEDKEN</sequence>
<dbReference type="InterPro" id="IPR038832">
    <property type="entry name" value="CDCA3"/>
</dbReference>
<dbReference type="PANTHER" id="PTHR34756">
    <property type="entry name" value="CELL DIVISION CYCLE-ASSOCIATED PROTEIN 3"/>
    <property type="match status" value="1"/>
</dbReference>
<organism evidence="2 3">
    <name type="scientific">Limulus polyphemus</name>
    <name type="common">Atlantic horseshoe crab</name>
    <dbReference type="NCBI Taxonomy" id="6850"/>
    <lineage>
        <taxon>Eukaryota</taxon>
        <taxon>Metazoa</taxon>
        <taxon>Ecdysozoa</taxon>
        <taxon>Arthropoda</taxon>
        <taxon>Chelicerata</taxon>
        <taxon>Merostomata</taxon>
        <taxon>Xiphosura</taxon>
        <taxon>Limulidae</taxon>
        <taxon>Limulus</taxon>
    </lineage>
</organism>
<dbReference type="PANTHER" id="PTHR34756:SF1">
    <property type="entry name" value="CELL DIVISION CYCLE-ASSOCIATED PROTEIN 3"/>
    <property type="match status" value="1"/>
</dbReference>
<feature type="compositionally biased region" description="Basic and acidic residues" evidence="1">
    <location>
        <begin position="137"/>
        <end position="147"/>
    </location>
</feature>
<reference evidence="3" key="1">
    <citation type="submission" date="2025-08" db="UniProtKB">
        <authorList>
            <consortium name="RefSeq"/>
        </authorList>
    </citation>
    <scope>IDENTIFICATION</scope>
    <source>
        <tissue evidence="3">Muscle</tissue>
    </source>
</reference>
<keyword evidence="2" id="KW-1185">Reference proteome</keyword>
<feature type="region of interest" description="Disordered" evidence="1">
    <location>
        <begin position="65"/>
        <end position="98"/>
    </location>
</feature>
<feature type="compositionally biased region" description="Polar residues" evidence="1">
    <location>
        <begin position="69"/>
        <end position="98"/>
    </location>
</feature>
<feature type="region of interest" description="Disordered" evidence="1">
    <location>
        <begin position="130"/>
        <end position="165"/>
    </location>
</feature>